<evidence type="ECO:0000259" key="13">
    <source>
        <dbReference type="PROSITE" id="PS51178"/>
    </source>
</evidence>
<dbReference type="GO" id="GO:0005524">
    <property type="term" value="F:ATP binding"/>
    <property type="evidence" value="ECO:0007669"/>
    <property type="project" value="UniProtKB-UniRule"/>
</dbReference>
<evidence type="ECO:0000256" key="9">
    <source>
        <dbReference type="PROSITE-ProRule" id="PRU10141"/>
    </source>
</evidence>
<evidence type="ECO:0000256" key="7">
    <source>
        <dbReference type="ARBA" id="ARBA00047899"/>
    </source>
</evidence>
<evidence type="ECO:0000259" key="12">
    <source>
        <dbReference type="PROSITE" id="PS50011"/>
    </source>
</evidence>
<dbReference type="FunFam" id="1.10.510.10:FF:000021">
    <property type="entry name" value="Serine/threonine protein kinase"/>
    <property type="match status" value="1"/>
</dbReference>
<evidence type="ECO:0000256" key="4">
    <source>
        <dbReference type="ARBA" id="ARBA00022741"/>
    </source>
</evidence>
<feature type="domain" description="PASTA" evidence="13">
    <location>
        <begin position="501"/>
        <end position="567"/>
    </location>
</feature>
<evidence type="ECO:0000313" key="15">
    <source>
        <dbReference type="Proteomes" id="UP000824073"/>
    </source>
</evidence>
<dbReference type="SMART" id="SM00220">
    <property type="entry name" value="S_TKc"/>
    <property type="match status" value="1"/>
</dbReference>
<dbReference type="PROSITE" id="PS00107">
    <property type="entry name" value="PROTEIN_KINASE_ATP"/>
    <property type="match status" value="1"/>
</dbReference>
<dbReference type="InterPro" id="IPR017441">
    <property type="entry name" value="Protein_kinase_ATP_BS"/>
</dbReference>
<keyword evidence="5 14" id="KW-0418">Kinase</keyword>
<reference evidence="14" key="2">
    <citation type="journal article" date="2021" name="PeerJ">
        <title>Extensive microbial diversity within the chicken gut microbiome revealed by metagenomics and culture.</title>
        <authorList>
            <person name="Gilroy R."/>
            <person name="Ravi A."/>
            <person name="Getino M."/>
            <person name="Pursley I."/>
            <person name="Horton D.L."/>
            <person name="Alikhan N.F."/>
            <person name="Baker D."/>
            <person name="Gharbi K."/>
            <person name="Hall N."/>
            <person name="Watson M."/>
            <person name="Adriaenssens E.M."/>
            <person name="Foster-Nyarko E."/>
            <person name="Jarju S."/>
            <person name="Secka A."/>
            <person name="Antonio M."/>
            <person name="Oren A."/>
            <person name="Chaudhuri R.R."/>
            <person name="La Ragione R."/>
            <person name="Hildebrand F."/>
            <person name="Pallen M.J."/>
        </authorList>
    </citation>
    <scope>NUCLEOTIDE SEQUENCE</scope>
    <source>
        <strain evidence="14">CHK191-8634</strain>
    </source>
</reference>
<evidence type="ECO:0000256" key="3">
    <source>
        <dbReference type="ARBA" id="ARBA00022679"/>
    </source>
</evidence>
<reference evidence="14" key="1">
    <citation type="submission" date="2020-10" db="EMBL/GenBank/DDBJ databases">
        <authorList>
            <person name="Gilroy R."/>
        </authorList>
    </citation>
    <scope>NUCLEOTIDE SEQUENCE</scope>
    <source>
        <strain evidence="14">CHK191-8634</strain>
    </source>
</reference>
<dbReference type="InterPro" id="IPR011009">
    <property type="entry name" value="Kinase-like_dom_sf"/>
</dbReference>
<dbReference type="Pfam" id="PF03793">
    <property type="entry name" value="PASTA"/>
    <property type="match status" value="3"/>
</dbReference>
<name>A0A9D1LLW7_9CLOT</name>
<dbReference type="CDD" id="cd14014">
    <property type="entry name" value="STKc_PknB_like"/>
    <property type="match status" value="1"/>
</dbReference>
<dbReference type="GO" id="GO:0004674">
    <property type="term" value="F:protein serine/threonine kinase activity"/>
    <property type="evidence" value="ECO:0007669"/>
    <property type="project" value="UniProtKB-KW"/>
</dbReference>
<dbReference type="InterPro" id="IPR000719">
    <property type="entry name" value="Prot_kinase_dom"/>
</dbReference>
<evidence type="ECO:0000256" key="1">
    <source>
        <dbReference type="ARBA" id="ARBA00012513"/>
    </source>
</evidence>
<dbReference type="Proteomes" id="UP000824073">
    <property type="component" value="Unassembled WGS sequence"/>
</dbReference>
<feature type="region of interest" description="Disordered" evidence="10">
    <location>
        <begin position="296"/>
        <end position="327"/>
    </location>
</feature>
<keyword evidence="3" id="KW-0808">Transferase</keyword>
<dbReference type="PANTHER" id="PTHR43289">
    <property type="entry name" value="MITOGEN-ACTIVATED PROTEIN KINASE KINASE KINASE 20-RELATED"/>
    <property type="match status" value="1"/>
</dbReference>
<protein>
    <recommendedName>
        <fullName evidence="1">non-specific serine/threonine protein kinase</fullName>
        <ecNumber evidence="1">2.7.11.1</ecNumber>
    </recommendedName>
</protein>
<comment type="caution">
    <text evidence="14">The sequence shown here is derived from an EMBL/GenBank/DDBJ whole genome shotgun (WGS) entry which is preliminary data.</text>
</comment>
<dbReference type="SUPFAM" id="SSF56112">
    <property type="entry name" value="Protein kinase-like (PK-like)"/>
    <property type="match status" value="1"/>
</dbReference>
<feature type="compositionally biased region" description="Basic and acidic residues" evidence="10">
    <location>
        <begin position="306"/>
        <end position="327"/>
    </location>
</feature>
<dbReference type="PROSITE" id="PS51178">
    <property type="entry name" value="PASTA"/>
    <property type="match status" value="3"/>
</dbReference>
<dbReference type="NCBIfam" id="NF033483">
    <property type="entry name" value="PknB_PASTA_kin"/>
    <property type="match status" value="1"/>
</dbReference>
<comment type="catalytic activity">
    <reaction evidence="7">
        <text>L-threonyl-[protein] + ATP = O-phospho-L-threonyl-[protein] + ADP + H(+)</text>
        <dbReference type="Rhea" id="RHEA:46608"/>
        <dbReference type="Rhea" id="RHEA-COMP:11060"/>
        <dbReference type="Rhea" id="RHEA-COMP:11605"/>
        <dbReference type="ChEBI" id="CHEBI:15378"/>
        <dbReference type="ChEBI" id="CHEBI:30013"/>
        <dbReference type="ChEBI" id="CHEBI:30616"/>
        <dbReference type="ChEBI" id="CHEBI:61977"/>
        <dbReference type="ChEBI" id="CHEBI:456216"/>
        <dbReference type="EC" id="2.7.11.1"/>
    </reaction>
</comment>
<feature type="domain" description="PASTA" evidence="13">
    <location>
        <begin position="363"/>
        <end position="431"/>
    </location>
</feature>
<evidence type="ECO:0000256" key="5">
    <source>
        <dbReference type="ARBA" id="ARBA00022777"/>
    </source>
</evidence>
<evidence type="ECO:0000256" key="8">
    <source>
        <dbReference type="ARBA" id="ARBA00048679"/>
    </source>
</evidence>
<dbReference type="EC" id="2.7.11.1" evidence="1"/>
<keyword evidence="2" id="KW-0723">Serine/threonine-protein kinase</keyword>
<dbReference type="AlphaFoldDB" id="A0A9D1LLW7"/>
<feature type="transmembrane region" description="Helical" evidence="11">
    <location>
        <begin position="333"/>
        <end position="353"/>
    </location>
</feature>
<evidence type="ECO:0000256" key="10">
    <source>
        <dbReference type="SAM" id="MobiDB-lite"/>
    </source>
</evidence>
<proteinExistence type="predicted"/>
<feature type="binding site" evidence="9">
    <location>
        <position position="42"/>
    </location>
    <ligand>
        <name>ATP</name>
        <dbReference type="ChEBI" id="CHEBI:30616"/>
    </ligand>
</feature>
<keyword evidence="11" id="KW-1133">Transmembrane helix</keyword>
<keyword evidence="4 9" id="KW-0547">Nucleotide-binding</keyword>
<accession>A0A9D1LLW7</accession>
<dbReference type="EMBL" id="DVMR01000061">
    <property type="protein sequence ID" value="HIU44264.1"/>
    <property type="molecule type" value="Genomic_DNA"/>
</dbReference>
<keyword evidence="6 9" id="KW-0067">ATP-binding</keyword>
<dbReference type="Gene3D" id="3.30.200.20">
    <property type="entry name" value="Phosphorylase Kinase, domain 1"/>
    <property type="match status" value="1"/>
</dbReference>
<dbReference type="CDD" id="cd06577">
    <property type="entry name" value="PASTA_pknB"/>
    <property type="match status" value="3"/>
</dbReference>
<dbReference type="InterPro" id="IPR008271">
    <property type="entry name" value="Ser/Thr_kinase_AS"/>
</dbReference>
<keyword evidence="11" id="KW-0812">Transmembrane</keyword>
<evidence type="ECO:0000256" key="6">
    <source>
        <dbReference type="ARBA" id="ARBA00022840"/>
    </source>
</evidence>
<dbReference type="Gene3D" id="1.10.510.10">
    <property type="entry name" value="Transferase(Phosphotransferase) domain 1"/>
    <property type="match status" value="1"/>
</dbReference>
<dbReference type="FunFam" id="3.30.200.20:FF:000035">
    <property type="entry name" value="Serine/threonine protein kinase Stk1"/>
    <property type="match status" value="1"/>
</dbReference>
<feature type="domain" description="Protein kinase" evidence="12">
    <location>
        <begin position="13"/>
        <end position="278"/>
    </location>
</feature>
<dbReference type="Pfam" id="PF00069">
    <property type="entry name" value="Pkinase"/>
    <property type="match status" value="1"/>
</dbReference>
<comment type="catalytic activity">
    <reaction evidence="8">
        <text>L-seryl-[protein] + ATP = O-phospho-L-seryl-[protein] + ADP + H(+)</text>
        <dbReference type="Rhea" id="RHEA:17989"/>
        <dbReference type="Rhea" id="RHEA-COMP:9863"/>
        <dbReference type="Rhea" id="RHEA-COMP:11604"/>
        <dbReference type="ChEBI" id="CHEBI:15378"/>
        <dbReference type="ChEBI" id="CHEBI:29999"/>
        <dbReference type="ChEBI" id="CHEBI:30616"/>
        <dbReference type="ChEBI" id="CHEBI:83421"/>
        <dbReference type="ChEBI" id="CHEBI:456216"/>
        <dbReference type="EC" id="2.7.11.1"/>
    </reaction>
</comment>
<evidence type="ECO:0000313" key="14">
    <source>
        <dbReference type="EMBL" id="HIU44264.1"/>
    </source>
</evidence>
<dbReference type="PROSITE" id="PS50011">
    <property type="entry name" value="PROTEIN_KINASE_DOM"/>
    <property type="match status" value="1"/>
</dbReference>
<keyword evidence="11" id="KW-0472">Membrane</keyword>
<dbReference type="InterPro" id="IPR005543">
    <property type="entry name" value="PASTA_dom"/>
</dbReference>
<organism evidence="14 15">
    <name type="scientific">Candidatus Ventrousia excrementavium</name>
    <dbReference type="NCBI Taxonomy" id="2840961"/>
    <lineage>
        <taxon>Bacteria</taxon>
        <taxon>Bacillati</taxon>
        <taxon>Bacillota</taxon>
        <taxon>Clostridia</taxon>
        <taxon>Eubacteriales</taxon>
        <taxon>Clostridiaceae</taxon>
        <taxon>Clostridiaceae incertae sedis</taxon>
        <taxon>Candidatus Ventrousia</taxon>
    </lineage>
</organism>
<dbReference type="PANTHER" id="PTHR43289:SF34">
    <property type="entry name" value="SERINE_THREONINE-PROTEIN KINASE YBDM-RELATED"/>
    <property type="match status" value="1"/>
</dbReference>
<dbReference type="Gene3D" id="3.30.10.20">
    <property type="match status" value="3"/>
</dbReference>
<feature type="domain" description="PASTA" evidence="13">
    <location>
        <begin position="432"/>
        <end position="498"/>
    </location>
</feature>
<evidence type="ECO:0000256" key="11">
    <source>
        <dbReference type="SAM" id="Phobius"/>
    </source>
</evidence>
<sequence length="641" mass="70899">MDKLIGQMLDNRYEILEVIGTGGMAVVYKAKCHRLNRYVAIKVLKDEYAQDEEFRQRFHDESQSVAMLSHPNIVAVYDVSRSGNIDYIVMELIEGITLKEYLARRGPLSWQEVTFFSMQIAKALDHAHSRGIIHRDIKPQNIMLLRDGTVKVADFGIARHMAQQKTDNISEAIGSVHYVSPEQARGSHIDNRADLYSFGVVMYEMLTGRLPFEGDSAISVAVQHINSIPLPPSDYVPDIPPALEAITMKAMSPSLTRRYASAAQMYADLEHFKDDPSFKVEFSPDDTAAYTEQEIDATRKIANPGEVRESSHHSGGRRPSEEREERRSSVRTTLIFSIISVGIFIAGAIYFAISIINPFGSDEAEVLRAPSLLGRTMDELRQDPEIWDVYDIQEGQQVYDDTAPAGQIISQDPDAGRPLDEGQTIVVNISRGPQTITLEDYADKEYRQVEVALNRLGLQAEIVQETNEEVTQDNVIRTVPAAGSELNSGDTVILYVSKGPEPKSVTVPNVLTQTLAEAEADLRAAGLTPGEAVYVDSDEPDGTVIFQSVPANSTVEEGTTVDLQISRNPEPVMKNKTITFSIIAAEGDVQVEVRVDGTVQYNATHLTEDGEILVPLVAEEGTHTITIIQNGQTTYEANEVF</sequence>
<evidence type="ECO:0000256" key="2">
    <source>
        <dbReference type="ARBA" id="ARBA00022527"/>
    </source>
</evidence>
<dbReference type="PROSITE" id="PS00108">
    <property type="entry name" value="PROTEIN_KINASE_ST"/>
    <property type="match status" value="1"/>
</dbReference>
<dbReference type="SMART" id="SM00740">
    <property type="entry name" value="PASTA"/>
    <property type="match status" value="3"/>
</dbReference>
<gene>
    <name evidence="14" type="primary">pknB</name>
    <name evidence="14" type="ORF">IAB67_08225</name>
</gene>